<evidence type="ECO:0000313" key="2">
    <source>
        <dbReference type="Proteomes" id="UP000193467"/>
    </source>
</evidence>
<dbReference type="InParanoid" id="A0A1Y2EUW1"/>
<comment type="caution">
    <text evidence="1">The sequence shown here is derived from an EMBL/GenBank/DDBJ whole genome shotgun (WGS) entry which is preliminary data.</text>
</comment>
<evidence type="ECO:0008006" key="3">
    <source>
        <dbReference type="Google" id="ProtNLM"/>
    </source>
</evidence>
<gene>
    <name evidence="1" type="ORF">BCR35DRAFT_127903</name>
</gene>
<name>A0A1Y2EUW1_9BASI</name>
<evidence type="ECO:0000313" key="1">
    <source>
        <dbReference type="EMBL" id="ORY75297.1"/>
    </source>
</evidence>
<dbReference type="Proteomes" id="UP000193467">
    <property type="component" value="Unassembled WGS sequence"/>
</dbReference>
<proteinExistence type="predicted"/>
<sequence>MPDLEPSPPHSALFRSSNLGRTTSPRLPLEILILIVEHSLSPLSQAPETLTWADWSFTASLCRVSKALLPFAQKALYQAPALIFTVHDDSNRSTNAFTRAATSSNSVQFRRTLTEAPHLASLVLKLHIIIYLNTENLIPNSPSLEAELLLLFTHPLPLISLEVAEPYKAGGSELIESVAELLRGAAWLDQLVELKMDYSGDAYSNLLGQLPRLRKLDVGIESDSEWENEPFKVINPLTFFGVRWDSPTLLQSCLIGSAQSLRSLSLVCSLLVNEELPADYWSAFVNLSSVDLEIDFGSIAADHHDEDTEMYSPLAQLPSLGTLCLDGCYLLPPHLPSLHTLHLLLDSNLKTSHLFDYISSNPNPQLKRLGVTNRFSGNKWTAMERFAIKGVCENAGIELLDCP</sequence>
<dbReference type="SUPFAM" id="SSF52047">
    <property type="entry name" value="RNI-like"/>
    <property type="match status" value="1"/>
</dbReference>
<dbReference type="AlphaFoldDB" id="A0A1Y2EUW1"/>
<reference evidence="1 2" key="1">
    <citation type="submission" date="2016-07" db="EMBL/GenBank/DDBJ databases">
        <title>Pervasive Adenine N6-methylation of Active Genes in Fungi.</title>
        <authorList>
            <consortium name="DOE Joint Genome Institute"/>
            <person name="Mondo S.J."/>
            <person name="Dannebaum R.O."/>
            <person name="Kuo R.C."/>
            <person name="Labutti K."/>
            <person name="Haridas S."/>
            <person name="Kuo A."/>
            <person name="Salamov A."/>
            <person name="Ahrendt S.R."/>
            <person name="Lipzen A."/>
            <person name="Sullivan W."/>
            <person name="Andreopoulos W.B."/>
            <person name="Clum A."/>
            <person name="Lindquist E."/>
            <person name="Daum C."/>
            <person name="Ramamoorthy G.K."/>
            <person name="Gryganskyi A."/>
            <person name="Culley D."/>
            <person name="Magnuson J.K."/>
            <person name="James T.Y."/>
            <person name="O'Malley M.A."/>
            <person name="Stajich J.E."/>
            <person name="Spatafora J.W."/>
            <person name="Visel A."/>
            <person name="Grigoriev I.V."/>
        </authorList>
    </citation>
    <scope>NUCLEOTIDE SEQUENCE [LARGE SCALE GENOMIC DNA]</scope>
    <source>
        <strain evidence="1 2">62-1032</strain>
    </source>
</reference>
<organism evidence="1 2">
    <name type="scientific">Leucosporidium creatinivorum</name>
    <dbReference type="NCBI Taxonomy" id="106004"/>
    <lineage>
        <taxon>Eukaryota</taxon>
        <taxon>Fungi</taxon>
        <taxon>Dikarya</taxon>
        <taxon>Basidiomycota</taxon>
        <taxon>Pucciniomycotina</taxon>
        <taxon>Microbotryomycetes</taxon>
        <taxon>Leucosporidiales</taxon>
        <taxon>Leucosporidium</taxon>
    </lineage>
</organism>
<keyword evidence="2" id="KW-1185">Reference proteome</keyword>
<protein>
    <recommendedName>
        <fullName evidence="3">F-box domain-containing protein</fullName>
    </recommendedName>
</protein>
<dbReference type="EMBL" id="MCGR01000038">
    <property type="protein sequence ID" value="ORY75297.1"/>
    <property type="molecule type" value="Genomic_DNA"/>
</dbReference>
<dbReference type="Gene3D" id="3.80.10.10">
    <property type="entry name" value="Ribonuclease Inhibitor"/>
    <property type="match status" value="1"/>
</dbReference>
<dbReference type="InterPro" id="IPR032675">
    <property type="entry name" value="LRR_dom_sf"/>
</dbReference>
<accession>A0A1Y2EUW1</accession>